<comment type="caution">
    <text evidence="1">The sequence shown here is derived from an EMBL/GenBank/DDBJ whole genome shotgun (WGS) entry which is preliminary data.</text>
</comment>
<keyword evidence="2" id="KW-1185">Reference proteome</keyword>
<feature type="non-terminal residue" evidence="1">
    <location>
        <position position="114"/>
    </location>
</feature>
<dbReference type="Proteomes" id="UP000824890">
    <property type="component" value="Unassembled WGS sequence"/>
</dbReference>
<feature type="non-terminal residue" evidence="1">
    <location>
        <position position="1"/>
    </location>
</feature>
<dbReference type="EMBL" id="JAGKQM010000008">
    <property type="protein sequence ID" value="KAH0915429.1"/>
    <property type="molecule type" value="Genomic_DNA"/>
</dbReference>
<organism evidence="1 2">
    <name type="scientific">Brassica napus</name>
    <name type="common">Rape</name>
    <dbReference type="NCBI Taxonomy" id="3708"/>
    <lineage>
        <taxon>Eukaryota</taxon>
        <taxon>Viridiplantae</taxon>
        <taxon>Streptophyta</taxon>
        <taxon>Embryophyta</taxon>
        <taxon>Tracheophyta</taxon>
        <taxon>Spermatophyta</taxon>
        <taxon>Magnoliopsida</taxon>
        <taxon>eudicotyledons</taxon>
        <taxon>Gunneridae</taxon>
        <taxon>Pentapetalae</taxon>
        <taxon>rosids</taxon>
        <taxon>malvids</taxon>
        <taxon>Brassicales</taxon>
        <taxon>Brassicaceae</taxon>
        <taxon>Brassiceae</taxon>
        <taxon>Brassica</taxon>
    </lineage>
</organism>
<sequence>FINIFGSVAINFGTNLLKLRHNKDNGGGETPLMWLIKHGDLIASVDDIKMPRKNNNKDFLELFLDDLGTTCSDGMKGYLTPCLGETNPPIFRSPAKGMEDILNKKSCEIKDLDQ</sequence>
<proteinExistence type="predicted"/>
<protein>
    <submittedName>
        <fullName evidence="1">Uncharacterized protein</fullName>
    </submittedName>
</protein>
<evidence type="ECO:0000313" key="2">
    <source>
        <dbReference type="Proteomes" id="UP000824890"/>
    </source>
</evidence>
<gene>
    <name evidence="1" type="ORF">HID58_029875</name>
</gene>
<reference evidence="1 2" key="1">
    <citation type="submission" date="2021-05" db="EMBL/GenBank/DDBJ databases">
        <title>Genome Assembly of Synthetic Allotetraploid Brassica napus Reveals Homoeologous Exchanges between Subgenomes.</title>
        <authorList>
            <person name="Davis J.T."/>
        </authorList>
    </citation>
    <scope>NUCLEOTIDE SEQUENCE [LARGE SCALE GENOMIC DNA]</scope>
    <source>
        <strain evidence="2">cv. Da-Ae</strain>
        <tissue evidence="1">Seedling</tissue>
    </source>
</reference>
<evidence type="ECO:0000313" key="1">
    <source>
        <dbReference type="EMBL" id="KAH0915429.1"/>
    </source>
</evidence>
<accession>A0ABQ8CEB1</accession>
<name>A0ABQ8CEB1_BRANA</name>